<evidence type="ECO:0000256" key="2">
    <source>
        <dbReference type="ARBA" id="ARBA00004496"/>
    </source>
</evidence>
<keyword evidence="10 15" id="KW-0660">Purine salvage</keyword>
<dbReference type="InterPro" id="IPR000836">
    <property type="entry name" value="PRTase_dom"/>
</dbReference>
<dbReference type="AlphaFoldDB" id="A0A0S7BBM5"/>
<evidence type="ECO:0000256" key="14">
    <source>
        <dbReference type="ARBA" id="ARBA00049402"/>
    </source>
</evidence>
<protein>
    <recommendedName>
        <fullName evidence="15">Hypoxanthine phosphoribosyltransferase</fullName>
        <ecNumber evidence="15">2.4.2.8</ecNumber>
    </recommendedName>
</protein>
<dbReference type="GO" id="GO:0005829">
    <property type="term" value="C:cytosol"/>
    <property type="evidence" value="ECO:0007669"/>
    <property type="project" value="TreeGrafter"/>
</dbReference>
<organism evidence="17">
    <name type="scientific">Longilinea arvoryzae</name>
    <dbReference type="NCBI Taxonomy" id="360412"/>
    <lineage>
        <taxon>Bacteria</taxon>
        <taxon>Bacillati</taxon>
        <taxon>Chloroflexota</taxon>
        <taxon>Anaerolineae</taxon>
        <taxon>Anaerolineales</taxon>
        <taxon>Anaerolineaceae</taxon>
        <taxon>Longilinea</taxon>
    </lineage>
</organism>
<dbReference type="GO" id="GO:0032263">
    <property type="term" value="P:GMP salvage"/>
    <property type="evidence" value="ECO:0007669"/>
    <property type="project" value="TreeGrafter"/>
</dbReference>
<dbReference type="FunFam" id="3.40.50.2020:FF:000006">
    <property type="entry name" value="Hypoxanthine phosphoribosyltransferase"/>
    <property type="match status" value="1"/>
</dbReference>
<evidence type="ECO:0000256" key="4">
    <source>
        <dbReference type="ARBA" id="ARBA00004676"/>
    </source>
</evidence>
<dbReference type="InterPro" id="IPR029057">
    <property type="entry name" value="PRTase-like"/>
</dbReference>
<keyword evidence="8 15" id="KW-0808">Transferase</keyword>
<dbReference type="Proteomes" id="UP000055060">
    <property type="component" value="Unassembled WGS sequence"/>
</dbReference>
<dbReference type="GO" id="GO:0032264">
    <property type="term" value="P:IMP salvage"/>
    <property type="evidence" value="ECO:0007669"/>
    <property type="project" value="UniProtKB-UniPathway"/>
</dbReference>
<evidence type="ECO:0000256" key="12">
    <source>
        <dbReference type="ARBA" id="ARBA00022842"/>
    </source>
</evidence>
<gene>
    <name evidence="17" type="ORF">LARV_02834</name>
</gene>
<dbReference type="GO" id="GO:0000287">
    <property type="term" value="F:magnesium ion binding"/>
    <property type="evidence" value="ECO:0007669"/>
    <property type="project" value="TreeGrafter"/>
</dbReference>
<evidence type="ECO:0000256" key="7">
    <source>
        <dbReference type="ARBA" id="ARBA00022676"/>
    </source>
</evidence>
<evidence type="ECO:0000313" key="17">
    <source>
        <dbReference type="EMBL" id="GAP15054.1"/>
    </source>
</evidence>
<keyword evidence="12 15" id="KW-0460">Magnesium</keyword>
<comment type="catalytic activity">
    <reaction evidence="13">
        <text>GMP + diphosphate = guanine + 5-phospho-alpha-D-ribose 1-diphosphate</text>
        <dbReference type="Rhea" id="RHEA:25424"/>
        <dbReference type="ChEBI" id="CHEBI:16235"/>
        <dbReference type="ChEBI" id="CHEBI:33019"/>
        <dbReference type="ChEBI" id="CHEBI:58017"/>
        <dbReference type="ChEBI" id="CHEBI:58115"/>
        <dbReference type="EC" id="2.4.2.8"/>
    </reaction>
    <physiologicalReaction direction="right-to-left" evidence="13">
        <dbReference type="Rhea" id="RHEA:25426"/>
    </physiologicalReaction>
</comment>
<feature type="domain" description="Phosphoribosyltransferase" evidence="16">
    <location>
        <begin position="21"/>
        <end position="170"/>
    </location>
</feature>
<keyword evidence="6 15" id="KW-0963">Cytoplasm</keyword>
<keyword evidence="7 15" id="KW-0328">Glycosyltransferase</keyword>
<evidence type="ECO:0000256" key="11">
    <source>
        <dbReference type="ARBA" id="ARBA00022741"/>
    </source>
</evidence>
<evidence type="ECO:0000256" key="15">
    <source>
        <dbReference type="RuleBase" id="RU364099"/>
    </source>
</evidence>
<dbReference type="PANTHER" id="PTHR43340:SF1">
    <property type="entry name" value="HYPOXANTHINE PHOSPHORIBOSYLTRANSFERASE"/>
    <property type="match status" value="1"/>
</dbReference>
<comment type="similarity">
    <text evidence="5 15">Belongs to the purine/pyrimidine phosphoribosyltransferase family.</text>
</comment>
<evidence type="ECO:0000256" key="13">
    <source>
        <dbReference type="ARBA" id="ARBA00048811"/>
    </source>
</evidence>
<dbReference type="GO" id="GO:0006166">
    <property type="term" value="P:purine ribonucleoside salvage"/>
    <property type="evidence" value="ECO:0007669"/>
    <property type="project" value="UniProtKB-KW"/>
</dbReference>
<proteinExistence type="inferred from homology"/>
<dbReference type="Pfam" id="PF00156">
    <property type="entry name" value="Pribosyltran"/>
    <property type="match status" value="1"/>
</dbReference>
<keyword evidence="11 15" id="KW-0547">Nucleotide-binding</keyword>
<comment type="pathway">
    <text evidence="3 15">Purine metabolism; IMP biosynthesis via salvage pathway; IMP from hypoxanthine: step 1/1.</text>
</comment>
<evidence type="ECO:0000256" key="9">
    <source>
        <dbReference type="ARBA" id="ARBA00022723"/>
    </source>
</evidence>
<dbReference type="InterPro" id="IPR005904">
    <property type="entry name" value="Hxn_phspho_trans"/>
</dbReference>
<evidence type="ECO:0000256" key="1">
    <source>
        <dbReference type="ARBA" id="ARBA00001946"/>
    </source>
</evidence>
<dbReference type="Gene3D" id="3.40.50.2020">
    <property type="match status" value="1"/>
</dbReference>
<dbReference type="STRING" id="360412.LARV_02834"/>
<dbReference type="SUPFAM" id="SSF53271">
    <property type="entry name" value="PRTase-like"/>
    <property type="match status" value="1"/>
</dbReference>
<dbReference type="EC" id="2.4.2.8" evidence="15"/>
<keyword evidence="9 15" id="KW-0479">Metal-binding</keyword>
<accession>A0A0S7BBM5</accession>
<dbReference type="InterPro" id="IPR050408">
    <property type="entry name" value="HGPRT"/>
</dbReference>
<dbReference type="GO" id="GO:0046100">
    <property type="term" value="P:hypoxanthine metabolic process"/>
    <property type="evidence" value="ECO:0007669"/>
    <property type="project" value="TreeGrafter"/>
</dbReference>
<evidence type="ECO:0000256" key="5">
    <source>
        <dbReference type="ARBA" id="ARBA00008391"/>
    </source>
</evidence>
<dbReference type="GO" id="GO:0000166">
    <property type="term" value="F:nucleotide binding"/>
    <property type="evidence" value="ECO:0007669"/>
    <property type="project" value="UniProtKB-KW"/>
</dbReference>
<comment type="catalytic activity">
    <reaction evidence="14">
        <text>IMP + diphosphate = hypoxanthine + 5-phospho-alpha-D-ribose 1-diphosphate</text>
        <dbReference type="Rhea" id="RHEA:17973"/>
        <dbReference type="ChEBI" id="CHEBI:17368"/>
        <dbReference type="ChEBI" id="CHEBI:33019"/>
        <dbReference type="ChEBI" id="CHEBI:58017"/>
        <dbReference type="ChEBI" id="CHEBI:58053"/>
        <dbReference type="EC" id="2.4.2.8"/>
    </reaction>
    <physiologicalReaction direction="right-to-left" evidence="14">
        <dbReference type="Rhea" id="RHEA:17975"/>
    </physiologicalReaction>
</comment>
<evidence type="ECO:0000259" key="16">
    <source>
        <dbReference type="Pfam" id="PF00156"/>
    </source>
</evidence>
<evidence type="ECO:0000256" key="10">
    <source>
        <dbReference type="ARBA" id="ARBA00022726"/>
    </source>
</evidence>
<comment type="pathway">
    <text evidence="4">Purine metabolism; GMP biosynthesis via salvage pathway; GMP from guanine: step 1/1.</text>
</comment>
<dbReference type="GO" id="GO:0004422">
    <property type="term" value="F:hypoxanthine phosphoribosyltransferase activity"/>
    <property type="evidence" value="ECO:0007669"/>
    <property type="project" value="InterPro"/>
</dbReference>
<dbReference type="NCBIfam" id="TIGR01203">
    <property type="entry name" value="HGPRTase"/>
    <property type="match status" value="1"/>
</dbReference>
<dbReference type="CDD" id="cd06223">
    <property type="entry name" value="PRTases_typeI"/>
    <property type="match status" value="1"/>
</dbReference>
<dbReference type="EMBL" id="DF967972">
    <property type="protein sequence ID" value="GAP15054.1"/>
    <property type="molecule type" value="Genomic_DNA"/>
</dbReference>
<keyword evidence="18" id="KW-1185">Reference proteome</keyword>
<dbReference type="GO" id="GO:0052657">
    <property type="term" value="F:guanine phosphoribosyltransferase activity"/>
    <property type="evidence" value="ECO:0007669"/>
    <property type="project" value="UniProtKB-ARBA"/>
</dbReference>
<evidence type="ECO:0000256" key="8">
    <source>
        <dbReference type="ARBA" id="ARBA00022679"/>
    </source>
</evidence>
<sequence length="192" mass="21616">MSRIHPPEFGDLSPDISEILLTENQIQQRVGELAGEISELYRDKNPVLVGVLKGVLFFMADLLRALPIATEVDFLSVANYGGDSRKQGPVRLVKDLETPIEGRHVLFVEDVIDTGLTLNYLLRTLKARQPASLEVCVLFNKPTKRLIDIPLRFKGFDIPDRFVVGYGLDFHEKYRNLPFVGLLKPGVFSPKL</sequence>
<evidence type="ECO:0000313" key="18">
    <source>
        <dbReference type="Proteomes" id="UP000055060"/>
    </source>
</evidence>
<name>A0A0S7BBM5_9CHLR</name>
<evidence type="ECO:0000256" key="3">
    <source>
        <dbReference type="ARBA" id="ARBA00004669"/>
    </source>
</evidence>
<comment type="subcellular location">
    <subcellularLocation>
        <location evidence="2 15">Cytoplasm</location>
    </subcellularLocation>
</comment>
<evidence type="ECO:0000256" key="6">
    <source>
        <dbReference type="ARBA" id="ARBA00022490"/>
    </source>
</evidence>
<dbReference type="OrthoDB" id="9802824at2"/>
<dbReference type="RefSeq" id="WP_075074256.1">
    <property type="nucleotide sequence ID" value="NZ_DF967972.1"/>
</dbReference>
<comment type="cofactor">
    <cofactor evidence="1 15">
        <name>Mg(2+)</name>
        <dbReference type="ChEBI" id="CHEBI:18420"/>
    </cofactor>
</comment>
<dbReference type="GO" id="GO:0006178">
    <property type="term" value="P:guanine salvage"/>
    <property type="evidence" value="ECO:0007669"/>
    <property type="project" value="TreeGrafter"/>
</dbReference>
<reference evidence="17" key="1">
    <citation type="submission" date="2015-07" db="EMBL/GenBank/DDBJ databases">
        <title>Draft Genome Sequences of Anaerolinea thermolimosa IMO-1, Bellilinea caldifistulae GOMI-1, Leptolinea tardivitalis YMTK-2, Levilinea saccharolytica KIBI-1,Longilinea arvoryzae KOME-1, Previously Described as Members of the Anaerolineaceae (Chloroflexi).</title>
        <authorList>
            <person name="Sekiguchi Y."/>
            <person name="Ohashi A."/>
            <person name="Matsuura N."/>
            <person name="Tourlousse M.D."/>
        </authorList>
    </citation>
    <scope>NUCLEOTIDE SEQUENCE [LARGE SCALE GENOMIC DNA]</scope>
    <source>
        <strain evidence="17">KOME-1</strain>
    </source>
</reference>
<dbReference type="UniPathway" id="UPA00591">
    <property type="reaction ID" value="UER00648"/>
</dbReference>
<dbReference type="PANTHER" id="PTHR43340">
    <property type="entry name" value="HYPOXANTHINE-GUANINE PHOSPHORIBOSYLTRANSFERASE"/>
    <property type="match status" value="1"/>
</dbReference>